<name>A0A2A4G6L3_9FLAO</name>
<feature type="chain" id="PRO_5012020031" evidence="5">
    <location>
        <begin position="20"/>
        <end position="772"/>
    </location>
</feature>
<accession>A0A2A4G6L3</accession>
<dbReference type="EMBL" id="NBWU01000004">
    <property type="protein sequence ID" value="PCE63628.1"/>
    <property type="molecule type" value="Genomic_DNA"/>
</dbReference>
<proteinExistence type="predicted"/>
<feature type="region of interest" description="Disordered" evidence="4">
    <location>
        <begin position="750"/>
        <end position="772"/>
    </location>
</feature>
<dbReference type="OrthoDB" id="9804511at2"/>
<evidence type="ECO:0000256" key="3">
    <source>
        <dbReference type="ARBA" id="ARBA00022837"/>
    </source>
</evidence>
<evidence type="ECO:0000256" key="2">
    <source>
        <dbReference type="ARBA" id="ARBA00011245"/>
    </source>
</evidence>
<feature type="domain" description="Glycosyl hydrolase family 92" evidence="6">
    <location>
        <begin position="271"/>
        <end position="749"/>
    </location>
</feature>
<keyword evidence="5" id="KW-0732">Signal</keyword>
<organism evidence="8 9">
    <name type="scientific">Sediminicola luteus</name>
    <dbReference type="NCBI Taxonomy" id="319238"/>
    <lineage>
        <taxon>Bacteria</taxon>
        <taxon>Pseudomonadati</taxon>
        <taxon>Bacteroidota</taxon>
        <taxon>Flavobacteriia</taxon>
        <taxon>Flavobacteriales</taxon>
        <taxon>Flavobacteriaceae</taxon>
        <taxon>Sediminicola</taxon>
    </lineage>
</organism>
<evidence type="ECO:0000313" key="9">
    <source>
        <dbReference type="Proteomes" id="UP000219559"/>
    </source>
</evidence>
<feature type="domain" description="Glycosyl hydrolase family 92 N-terminal" evidence="7">
    <location>
        <begin position="37"/>
        <end position="265"/>
    </location>
</feature>
<dbReference type="InterPro" id="IPR005887">
    <property type="entry name" value="GH92_a_mannosidase_put"/>
</dbReference>
<dbReference type="Gene3D" id="3.30.2080.10">
    <property type="entry name" value="GH92 mannosidase domain"/>
    <property type="match status" value="1"/>
</dbReference>
<dbReference type="AlphaFoldDB" id="A0A2A4G6L3"/>
<comment type="subunit">
    <text evidence="2">Monomer.</text>
</comment>
<dbReference type="Gene3D" id="1.20.1610.10">
    <property type="entry name" value="alpha-1,2-mannosidases domains"/>
    <property type="match status" value="1"/>
</dbReference>
<dbReference type="SUPFAM" id="SSF48208">
    <property type="entry name" value="Six-hairpin glycosidases"/>
    <property type="match status" value="1"/>
</dbReference>
<dbReference type="GO" id="GO:0005829">
    <property type="term" value="C:cytosol"/>
    <property type="evidence" value="ECO:0007669"/>
    <property type="project" value="TreeGrafter"/>
</dbReference>
<comment type="caution">
    <text evidence="8">The sequence shown here is derived from an EMBL/GenBank/DDBJ whole genome shotgun (WGS) entry which is preliminary data.</text>
</comment>
<gene>
    <name evidence="8" type="ORF">B7P33_10105</name>
</gene>
<dbReference type="Pfam" id="PF07971">
    <property type="entry name" value="Glyco_hydro_92"/>
    <property type="match status" value="1"/>
</dbReference>
<dbReference type="NCBIfam" id="TIGR01180">
    <property type="entry name" value="aman2_put"/>
    <property type="match status" value="1"/>
</dbReference>
<evidence type="ECO:0000256" key="5">
    <source>
        <dbReference type="SAM" id="SignalP"/>
    </source>
</evidence>
<keyword evidence="9" id="KW-1185">Reference proteome</keyword>
<evidence type="ECO:0000256" key="4">
    <source>
        <dbReference type="SAM" id="MobiDB-lite"/>
    </source>
</evidence>
<dbReference type="RefSeq" id="WP_097442344.1">
    <property type="nucleotide sequence ID" value="NZ_NBWU01000004.1"/>
</dbReference>
<dbReference type="InterPro" id="IPR012939">
    <property type="entry name" value="Glyco_hydro_92"/>
</dbReference>
<dbReference type="PANTHER" id="PTHR12143">
    <property type="entry name" value="PEPTIDE N-GLYCANASE PNGASE -RELATED"/>
    <property type="match status" value="1"/>
</dbReference>
<dbReference type="FunFam" id="1.20.1050.60:FF:000001">
    <property type="entry name" value="Putative alpha-1,2-mannosidase"/>
    <property type="match status" value="1"/>
</dbReference>
<dbReference type="GO" id="GO:0005975">
    <property type="term" value="P:carbohydrate metabolic process"/>
    <property type="evidence" value="ECO:0007669"/>
    <property type="project" value="InterPro"/>
</dbReference>
<sequence length="772" mass="87959">MKYLWLVVAIMLVGCQNQSGTSVMPVENEVVQNPVALVNTLMGTDSEFSLSNGNTYPAIAMPWGMNFWTPMTSKMGDGWTYKYDENKIRGIKQTHQPSPWLNDYAAFSLMATTGTDKFQEDERASWFSHKAEVAKPHYYRVYLADYDVTAEVTPTERAAQFRFTFPQSEDAQILIDGFNKGSMVKVLPEKRQVIGYNRNNHGGVPENFHNYFVIQFDTDFDQIDTWGDNWKLLPGQKESKGDHVGAILGFKTKENQQITAKVASSFISMEQAQRNLDNEIGTDSFDQTKTKAQEAWNKELGRIEVFGKNQDDIKTFYSCLYRVLLFPRMFYEFDAEGKPIHYSPYNGEVLPGYMFTDNGFWDTFRAVFPFFNMMYPELNEKIMEGLANTYLESGWLPEWASPGHRNVMVGSNSAINIADAYLKGNADTHAEVLWEAVMKNADVEAGRPEASVGREGLDYYNKLGYVPYDVKINENAARSLEYAFADFNLAKMAKKMGKPEAAKRFYEQSLNYKKLFDPETGWMRGKNEDGTFQSPFNPLKWGDAFTEGNSMHYTWSVFHDIQGLINLMGGKENFVSKLDEVFEMPPKFDDSYYGFTIHEIREMQIVDMGNYAHGNQPIQHMLYLYNYAGASHKTQKRVREVLRKLYQPTPDGYCGDEDNGQTSAWYVFSALGFYPVTPGVDQYVIGSPLFDKAKIHLSNGNLFEINAASNSDENPYILQAQLNGADYGKTYLEFETLQNGGKLEFTMGNEPNTAFGTNETDVPYSLTNEKRD</sequence>
<dbReference type="GO" id="GO:0000224">
    <property type="term" value="F:peptide-N4-(N-acetyl-beta-glucosaminyl)asparagine amidase activity"/>
    <property type="evidence" value="ECO:0007669"/>
    <property type="project" value="TreeGrafter"/>
</dbReference>
<dbReference type="InterPro" id="IPR008928">
    <property type="entry name" value="6-hairpin_glycosidase_sf"/>
</dbReference>
<feature type="compositionally biased region" description="Polar residues" evidence="4">
    <location>
        <begin position="750"/>
        <end position="760"/>
    </location>
</feature>
<dbReference type="Pfam" id="PF17678">
    <property type="entry name" value="Glyco_hydro_92N"/>
    <property type="match status" value="1"/>
</dbReference>
<evidence type="ECO:0000313" key="8">
    <source>
        <dbReference type="EMBL" id="PCE63628.1"/>
    </source>
</evidence>
<dbReference type="InterPro" id="IPR014718">
    <property type="entry name" value="GH-type_carb-bd"/>
</dbReference>
<evidence type="ECO:0000259" key="6">
    <source>
        <dbReference type="Pfam" id="PF07971"/>
    </source>
</evidence>
<dbReference type="FunFam" id="1.20.1610.10:FF:000001">
    <property type="entry name" value="Putative alpha-1,2-mannosidase"/>
    <property type="match status" value="1"/>
</dbReference>
<dbReference type="FunFam" id="3.30.2080.10:FF:000001">
    <property type="entry name" value="Alpha-1,2-mannosidase subfamily"/>
    <property type="match status" value="1"/>
</dbReference>
<evidence type="ECO:0000256" key="1">
    <source>
        <dbReference type="ARBA" id="ARBA00001913"/>
    </source>
</evidence>
<dbReference type="Proteomes" id="UP000219559">
    <property type="component" value="Unassembled WGS sequence"/>
</dbReference>
<comment type="cofactor">
    <cofactor evidence="1">
        <name>Ca(2+)</name>
        <dbReference type="ChEBI" id="CHEBI:29108"/>
    </cofactor>
</comment>
<dbReference type="GO" id="GO:0030246">
    <property type="term" value="F:carbohydrate binding"/>
    <property type="evidence" value="ECO:0007669"/>
    <property type="project" value="InterPro"/>
</dbReference>
<dbReference type="PROSITE" id="PS51257">
    <property type="entry name" value="PROKAR_LIPOPROTEIN"/>
    <property type="match status" value="1"/>
</dbReference>
<keyword evidence="3" id="KW-0106">Calcium</keyword>
<feature type="signal peptide" evidence="5">
    <location>
        <begin position="1"/>
        <end position="19"/>
    </location>
</feature>
<dbReference type="InterPro" id="IPR050883">
    <property type="entry name" value="PNGase"/>
</dbReference>
<reference evidence="8 9" key="1">
    <citation type="submission" date="2017-04" db="EMBL/GenBank/DDBJ databases">
        <title>A new member of the family Flavobacteriaceae isolated from ascidians.</title>
        <authorList>
            <person name="Chen L."/>
        </authorList>
    </citation>
    <scope>NUCLEOTIDE SEQUENCE [LARGE SCALE GENOMIC DNA]</scope>
    <source>
        <strain evidence="8 9">HQA918</strain>
    </source>
</reference>
<dbReference type="Gene3D" id="2.70.98.10">
    <property type="match status" value="1"/>
</dbReference>
<dbReference type="GO" id="GO:0006516">
    <property type="term" value="P:glycoprotein catabolic process"/>
    <property type="evidence" value="ECO:0007669"/>
    <property type="project" value="TreeGrafter"/>
</dbReference>
<dbReference type="Gene3D" id="1.20.1050.60">
    <property type="entry name" value="alpha-1,2-mannosidase"/>
    <property type="match status" value="1"/>
</dbReference>
<dbReference type="InterPro" id="IPR041371">
    <property type="entry name" value="GH92_N"/>
</dbReference>
<dbReference type="PANTHER" id="PTHR12143:SF43">
    <property type="entry name" value="PUTATIVE-RELATED"/>
    <property type="match status" value="1"/>
</dbReference>
<evidence type="ECO:0000259" key="7">
    <source>
        <dbReference type="Pfam" id="PF17678"/>
    </source>
</evidence>
<protein>
    <submittedName>
        <fullName evidence="8">Alpha-mannosidase</fullName>
    </submittedName>
</protein>